<organism evidence="9 10">
    <name type="scientific">Candidatus Magasanikbacteria bacterium CG10_big_fil_rev_8_21_14_0_10_43_6</name>
    <dbReference type="NCBI Taxonomy" id="1974650"/>
    <lineage>
        <taxon>Bacteria</taxon>
        <taxon>Candidatus Magasanikiibacteriota</taxon>
    </lineage>
</organism>
<feature type="transmembrane region" description="Helical" evidence="7">
    <location>
        <begin position="83"/>
        <end position="102"/>
    </location>
</feature>
<feature type="transmembrane region" description="Helical" evidence="7">
    <location>
        <begin position="51"/>
        <end position="71"/>
    </location>
</feature>
<dbReference type="EMBL" id="PFBZ01000087">
    <property type="protein sequence ID" value="PIT86634.1"/>
    <property type="molecule type" value="Genomic_DNA"/>
</dbReference>
<accession>A0A2M6W1E7</accession>
<comment type="similarity">
    <text evidence="2">Belongs to the bacterial sugar transferase family.</text>
</comment>
<feature type="transmembrane region" description="Helical" evidence="7">
    <location>
        <begin position="114"/>
        <end position="133"/>
    </location>
</feature>
<protein>
    <recommendedName>
        <fullName evidence="8">Bacterial sugar transferase domain-containing protein</fullName>
    </recommendedName>
</protein>
<feature type="transmembrane region" description="Helical" evidence="7">
    <location>
        <begin position="270"/>
        <end position="293"/>
    </location>
</feature>
<dbReference type="AlphaFoldDB" id="A0A2M6W1E7"/>
<evidence type="ECO:0000259" key="8">
    <source>
        <dbReference type="Pfam" id="PF02397"/>
    </source>
</evidence>
<name>A0A2M6W1E7_9BACT</name>
<keyword evidence="3" id="KW-0808">Transferase</keyword>
<dbReference type="NCBIfam" id="TIGR03025">
    <property type="entry name" value="EPS_sugtrans"/>
    <property type="match status" value="1"/>
</dbReference>
<dbReference type="Proteomes" id="UP000229362">
    <property type="component" value="Unassembled WGS sequence"/>
</dbReference>
<evidence type="ECO:0000256" key="6">
    <source>
        <dbReference type="ARBA" id="ARBA00023136"/>
    </source>
</evidence>
<evidence type="ECO:0000313" key="9">
    <source>
        <dbReference type="EMBL" id="PIT86634.1"/>
    </source>
</evidence>
<evidence type="ECO:0000313" key="10">
    <source>
        <dbReference type="Proteomes" id="UP000229362"/>
    </source>
</evidence>
<evidence type="ECO:0000256" key="4">
    <source>
        <dbReference type="ARBA" id="ARBA00022692"/>
    </source>
</evidence>
<dbReference type="PANTHER" id="PTHR30576">
    <property type="entry name" value="COLANIC BIOSYNTHESIS UDP-GLUCOSE LIPID CARRIER TRANSFERASE"/>
    <property type="match status" value="1"/>
</dbReference>
<dbReference type="GO" id="GO:0016780">
    <property type="term" value="F:phosphotransferase activity, for other substituted phosphate groups"/>
    <property type="evidence" value="ECO:0007669"/>
    <property type="project" value="TreeGrafter"/>
</dbReference>
<evidence type="ECO:0000256" key="5">
    <source>
        <dbReference type="ARBA" id="ARBA00022989"/>
    </source>
</evidence>
<feature type="domain" description="Bacterial sugar transferase" evidence="8">
    <location>
        <begin position="265"/>
        <end position="467"/>
    </location>
</feature>
<dbReference type="InterPro" id="IPR017475">
    <property type="entry name" value="EPS_sugar_tfrase"/>
</dbReference>
<dbReference type="Pfam" id="PF13727">
    <property type="entry name" value="CoA_binding_3"/>
    <property type="match status" value="1"/>
</dbReference>
<dbReference type="InterPro" id="IPR003362">
    <property type="entry name" value="Bact_transf"/>
</dbReference>
<dbReference type="Pfam" id="PF02397">
    <property type="entry name" value="Bac_transf"/>
    <property type="match status" value="1"/>
</dbReference>
<keyword evidence="4 7" id="KW-0812">Transmembrane</keyword>
<evidence type="ECO:0000256" key="3">
    <source>
        <dbReference type="ARBA" id="ARBA00022679"/>
    </source>
</evidence>
<feature type="transmembrane region" description="Helical" evidence="7">
    <location>
        <begin position="7"/>
        <end position="31"/>
    </location>
</feature>
<comment type="subcellular location">
    <subcellularLocation>
        <location evidence="1">Membrane</location>
        <topology evidence="1">Multi-pass membrane protein</topology>
    </subcellularLocation>
</comment>
<gene>
    <name evidence="9" type="ORF">COU33_02050</name>
</gene>
<keyword evidence="6 7" id="KW-0472">Membrane</keyword>
<sequence>MKRSEIILMVLQVPVDFLMLILAAVSAYYLRFTEWAVELRPIMFNLSLGEFLGYTIPVAAAWIAIFAFAGLYSSTPGRKFSKYISRVIFACSTGLAAVAFYVMFTQQLFDSRFIVASAWIFAILYVIAGRLAMRGVKAVLYRFGIGLRRVVIIGQETIADVIQDTLRQRPELGFAVVSTYAQFNQETKKKVQSDKVDELIFTNPRADEKEALRALDFCNEHHIVFKYSADLFATYAANMAVHPLAGVPIVELKRTRLGAWGRVIKRLFDVVVALVMIVVLSPIMLVSALVILIETGRPVMYKNERVGIKGLLFFVYKFRSMYQKDCTGPQFGKVGEKALKQEAELIKKQNSRSGPIYKVKDDPRITPFGRFIRRWSIDEIPQFFNVLLGTMSVVGPRPHQLREVEKYQKDHKTVFSIKPGITGLAQISGRSDLPYEEEMKLDILYIERWSPWLDLIIILKTPFVILKKRNAL</sequence>
<keyword evidence="5 7" id="KW-1133">Transmembrane helix</keyword>
<dbReference type="GO" id="GO:0016020">
    <property type="term" value="C:membrane"/>
    <property type="evidence" value="ECO:0007669"/>
    <property type="project" value="UniProtKB-SubCell"/>
</dbReference>
<evidence type="ECO:0000256" key="7">
    <source>
        <dbReference type="SAM" id="Phobius"/>
    </source>
</evidence>
<evidence type="ECO:0000256" key="2">
    <source>
        <dbReference type="ARBA" id="ARBA00006464"/>
    </source>
</evidence>
<reference evidence="10" key="1">
    <citation type="submission" date="2017-09" db="EMBL/GenBank/DDBJ databases">
        <title>Depth-based differentiation of microbial function through sediment-hosted aquifers and enrichment of novel symbionts in the deep terrestrial subsurface.</title>
        <authorList>
            <person name="Probst A.J."/>
            <person name="Ladd B."/>
            <person name="Jarett J.K."/>
            <person name="Geller-Mcgrath D.E."/>
            <person name="Sieber C.M.K."/>
            <person name="Emerson J.B."/>
            <person name="Anantharaman K."/>
            <person name="Thomas B.C."/>
            <person name="Malmstrom R."/>
            <person name="Stieglmeier M."/>
            <person name="Klingl A."/>
            <person name="Woyke T."/>
            <person name="Ryan C.M."/>
            <person name="Banfield J.F."/>
        </authorList>
    </citation>
    <scope>NUCLEOTIDE SEQUENCE [LARGE SCALE GENOMIC DNA]</scope>
</reference>
<proteinExistence type="inferred from homology"/>
<comment type="caution">
    <text evidence="9">The sequence shown here is derived from an EMBL/GenBank/DDBJ whole genome shotgun (WGS) entry which is preliminary data.</text>
</comment>
<evidence type="ECO:0000256" key="1">
    <source>
        <dbReference type="ARBA" id="ARBA00004141"/>
    </source>
</evidence>
<dbReference type="PANTHER" id="PTHR30576:SF0">
    <property type="entry name" value="UNDECAPRENYL-PHOSPHATE N-ACETYLGALACTOSAMINYL 1-PHOSPHATE TRANSFERASE-RELATED"/>
    <property type="match status" value="1"/>
</dbReference>